<dbReference type="GO" id="GO:0009882">
    <property type="term" value="F:blue light photoreceptor activity"/>
    <property type="evidence" value="ECO:0007669"/>
    <property type="project" value="InterPro"/>
</dbReference>
<dbReference type="GO" id="GO:0071949">
    <property type="term" value="F:FAD binding"/>
    <property type="evidence" value="ECO:0007669"/>
    <property type="project" value="InterPro"/>
</dbReference>
<dbReference type="EMBL" id="UGJB01000004">
    <property type="protein sequence ID" value="STQ12418.1"/>
    <property type="molecule type" value="Genomic_DNA"/>
</dbReference>
<dbReference type="Gene3D" id="3.30.70.100">
    <property type="match status" value="1"/>
</dbReference>
<proteinExistence type="predicted"/>
<name>A0A377M2M6_ENTCL</name>
<protein>
    <submittedName>
        <fullName evidence="2">Diguanylate phosphodiesterase</fullName>
    </submittedName>
</protein>
<gene>
    <name evidence="2" type="primary">ycgF_4</name>
    <name evidence="2" type="ORF">NCTC10005_05207</name>
</gene>
<evidence type="ECO:0000259" key="1">
    <source>
        <dbReference type="PROSITE" id="PS50925"/>
    </source>
</evidence>
<accession>A0A377M2M6</accession>
<organism evidence="2 3">
    <name type="scientific">Enterobacter cloacae</name>
    <dbReference type="NCBI Taxonomy" id="550"/>
    <lineage>
        <taxon>Bacteria</taxon>
        <taxon>Pseudomonadati</taxon>
        <taxon>Pseudomonadota</taxon>
        <taxon>Gammaproteobacteria</taxon>
        <taxon>Enterobacterales</taxon>
        <taxon>Enterobacteriaceae</taxon>
        <taxon>Enterobacter</taxon>
        <taxon>Enterobacter cloacae complex</taxon>
    </lineage>
</organism>
<dbReference type="PROSITE" id="PS50925">
    <property type="entry name" value="BLUF"/>
    <property type="match status" value="1"/>
</dbReference>
<dbReference type="AlphaFoldDB" id="A0A377M2M6"/>
<dbReference type="SMART" id="SM01034">
    <property type="entry name" value="BLUF"/>
    <property type="match status" value="1"/>
</dbReference>
<dbReference type="InterPro" id="IPR036046">
    <property type="entry name" value="Acylphosphatase-like_dom_sf"/>
</dbReference>
<dbReference type="Proteomes" id="UP000255106">
    <property type="component" value="Unassembled WGS sequence"/>
</dbReference>
<evidence type="ECO:0000313" key="2">
    <source>
        <dbReference type="EMBL" id="STQ12418.1"/>
    </source>
</evidence>
<dbReference type="Pfam" id="PF04940">
    <property type="entry name" value="BLUF"/>
    <property type="match status" value="1"/>
</dbReference>
<reference evidence="2 3" key="1">
    <citation type="submission" date="2018-06" db="EMBL/GenBank/DDBJ databases">
        <authorList>
            <consortium name="Pathogen Informatics"/>
            <person name="Doyle S."/>
        </authorList>
    </citation>
    <scope>NUCLEOTIDE SEQUENCE [LARGE SCALE GENOMIC DNA]</scope>
    <source>
        <strain evidence="2 3">NCTC10005</strain>
    </source>
</reference>
<dbReference type="SUPFAM" id="SSF54975">
    <property type="entry name" value="Acylphosphatase/BLUF domain-like"/>
    <property type="match status" value="1"/>
</dbReference>
<evidence type="ECO:0000313" key="3">
    <source>
        <dbReference type="Proteomes" id="UP000255106"/>
    </source>
</evidence>
<feature type="domain" description="BLUF" evidence="1">
    <location>
        <begin position="2"/>
        <end position="95"/>
    </location>
</feature>
<dbReference type="InterPro" id="IPR007024">
    <property type="entry name" value="BLUF_domain"/>
</dbReference>
<sequence length="118" mass="13132">MLTTIIYRSHICDDVPVKALETMVAAADSKNRQSDVTGILLFNGTHFFQLLEGPVENVTAIYEQICRDPRHHNVVELMRDHGPSGVLAMLGWSSLICVTSTGKMFFSRCLIRARPAIS</sequence>